<feature type="region of interest" description="Disordered" evidence="1">
    <location>
        <begin position="44"/>
        <end position="63"/>
    </location>
</feature>
<evidence type="ECO:0000256" key="1">
    <source>
        <dbReference type="SAM" id="MobiDB-lite"/>
    </source>
</evidence>
<evidence type="ECO:0000313" key="3">
    <source>
        <dbReference type="Proteomes" id="UP001501474"/>
    </source>
</evidence>
<evidence type="ECO:0000313" key="2">
    <source>
        <dbReference type="EMBL" id="GAA2230063.1"/>
    </source>
</evidence>
<name>A0ABN3DG19_9ACTN</name>
<protein>
    <submittedName>
        <fullName evidence="2">Uncharacterized protein</fullName>
    </submittedName>
</protein>
<gene>
    <name evidence="2" type="ORF">GCM10010104_24020</name>
</gene>
<accession>A0ABN3DG19</accession>
<reference evidence="2 3" key="1">
    <citation type="journal article" date="2019" name="Int. J. Syst. Evol. Microbiol.">
        <title>The Global Catalogue of Microorganisms (GCM) 10K type strain sequencing project: providing services to taxonomists for standard genome sequencing and annotation.</title>
        <authorList>
            <consortium name="The Broad Institute Genomics Platform"/>
            <consortium name="The Broad Institute Genome Sequencing Center for Infectious Disease"/>
            <person name="Wu L."/>
            <person name="Ma J."/>
        </authorList>
    </citation>
    <scope>NUCLEOTIDE SEQUENCE [LARGE SCALE GENOMIC DNA]</scope>
    <source>
        <strain evidence="2 3">JCM 3053</strain>
    </source>
</reference>
<comment type="caution">
    <text evidence="2">The sequence shown here is derived from an EMBL/GenBank/DDBJ whole genome shotgun (WGS) entry which is preliminary data.</text>
</comment>
<keyword evidence="3" id="KW-1185">Reference proteome</keyword>
<dbReference type="Proteomes" id="UP001501474">
    <property type="component" value="Unassembled WGS sequence"/>
</dbReference>
<proteinExistence type="predicted"/>
<dbReference type="EMBL" id="BAAART010000055">
    <property type="protein sequence ID" value="GAA2230063.1"/>
    <property type="molecule type" value="Genomic_DNA"/>
</dbReference>
<organism evidence="2 3">
    <name type="scientific">Streptomyces indiaensis</name>
    <dbReference type="NCBI Taxonomy" id="284033"/>
    <lineage>
        <taxon>Bacteria</taxon>
        <taxon>Bacillati</taxon>
        <taxon>Actinomycetota</taxon>
        <taxon>Actinomycetes</taxon>
        <taxon>Kitasatosporales</taxon>
        <taxon>Streptomycetaceae</taxon>
        <taxon>Streptomyces</taxon>
    </lineage>
</organism>
<sequence>MTTAITKGRGVRLTIDTETDSYEQAIAAVQAAYRLRPDVPACWKDAPATEPRPGPEDLGEDDLGDGWTDRLLFQLIGSLMPGARAVVRHIVEMGGTASYGQVQQYFANHPTDPIPRTKIGGSLTSVKAVQRRVGPAGADHVLQRDEQARLYRIDRALVEGLIRAFDLADCRPDLMRRGPDSQERDPL</sequence>